<accession>A0ACB8F892</accession>
<dbReference type="EMBL" id="CM037618">
    <property type="protein sequence ID" value="KAH8000965.1"/>
    <property type="molecule type" value="Genomic_DNA"/>
</dbReference>
<organism evidence="1 2">
    <name type="scientific">Sphaerodactylus townsendi</name>
    <dbReference type="NCBI Taxonomy" id="933632"/>
    <lineage>
        <taxon>Eukaryota</taxon>
        <taxon>Metazoa</taxon>
        <taxon>Chordata</taxon>
        <taxon>Craniata</taxon>
        <taxon>Vertebrata</taxon>
        <taxon>Euteleostomi</taxon>
        <taxon>Lepidosauria</taxon>
        <taxon>Squamata</taxon>
        <taxon>Bifurcata</taxon>
        <taxon>Gekkota</taxon>
        <taxon>Sphaerodactylidae</taxon>
        <taxon>Sphaerodactylus</taxon>
    </lineage>
</organism>
<name>A0ACB8F892_9SAUR</name>
<gene>
    <name evidence="1" type="ORF">K3G42_030164</name>
</gene>
<reference evidence="1" key="1">
    <citation type="submission" date="2021-08" db="EMBL/GenBank/DDBJ databases">
        <title>The first chromosome-level gecko genome reveals the dynamic sex chromosomes of Neotropical dwarf geckos (Sphaerodactylidae: Sphaerodactylus).</title>
        <authorList>
            <person name="Pinto B.J."/>
            <person name="Keating S.E."/>
            <person name="Gamble T."/>
        </authorList>
    </citation>
    <scope>NUCLEOTIDE SEQUENCE</scope>
    <source>
        <strain evidence="1">TG3544</strain>
    </source>
</reference>
<comment type="caution">
    <text evidence="1">The sequence shown here is derived from an EMBL/GenBank/DDBJ whole genome shotgun (WGS) entry which is preliminary data.</text>
</comment>
<proteinExistence type="predicted"/>
<keyword evidence="2" id="KW-1185">Reference proteome</keyword>
<evidence type="ECO:0000313" key="2">
    <source>
        <dbReference type="Proteomes" id="UP000827872"/>
    </source>
</evidence>
<evidence type="ECO:0000313" key="1">
    <source>
        <dbReference type="EMBL" id="KAH8000965.1"/>
    </source>
</evidence>
<protein>
    <submittedName>
        <fullName evidence="1">Uncharacterized protein</fullName>
    </submittedName>
</protein>
<sequence>MRPAPLSPTAAVTCWEARGLVGGDPKRGRGLATPGRPGRDARRRPETMALRRPSPNDNGRREHYIPLPCLGGLENNP</sequence>
<dbReference type="Proteomes" id="UP000827872">
    <property type="component" value="Linkage Group LG05"/>
</dbReference>